<keyword evidence="2" id="KW-1185">Reference proteome</keyword>
<evidence type="ECO:0000313" key="1">
    <source>
        <dbReference type="EMBL" id="BAY99852.1"/>
    </source>
</evidence>
<reference evidence="1 2" key="1">
    <citation type="submission" date="2017-06" db="EMBL/GenBank/DDBJ databases">
        <title>Genome sequencing of cyanobaciteial culture collection at National Institute for Environmental Studies (NIES).</title>
        <authorList>
            <person name="Hirose Y."/>
            <person name="Shimura Y."/>
            <person name="Fujisawa T."/>
            <person name="Nakamura Y."/>
            <person name="Kawachi M."/>
        </authorList>
    </citation>
    <scope>NUCLEOTIDE SEQUENCE [LARGE SCALE GENOMIC DNA]</scope>
    <source>
        <strain evidence="1 2">NIES-37</strain>
    </source>
</reference>
<sequence length="148" mass="16772">MLNQGELSAEDSWELMQLCLSGLVVKRQGKLSIYNRIYATVFDYTWTEQALRAIRPYGAELAAWEISQDAQYLLQNEALQWALVWAKKLSLSHSDYQFLSASQAQELAIAQSKTQTAIQSSNWAIKNRTTSNQKTIANWGDRAFCGCN</sequence>
<protein>
    <submittedName>
        <fullName evidence="1">WD-repeat protein</fullName>
    </submittedName>
</protein>
<proteinExistence type="predicted"/>
<dbReference type="KEGG" id="ttq:NIES37_38350"/>
<dbReference type="EMBL" id="AP018248">
    <property type="protein sequence ID" value="BAY99852.1"/>
    <property type="molecule type" value="Genomic_DNA"/>
</dbReference>
<dbReference type="AlphaFoldDB" id="A0A1Z4N291"/>
<dbReference type="Proteomes" id="UP000218785">
    <property type="component" value="Chromosome"/>
</dbReference>
<accession>A0A1Z4N291</accession>
<name>A0A1Z4N291_9CYAN</name>
<evidence type="ECO:0000313" key="2">
    <source>
        <dbReference type="Proteomes" id="UP000218785"/>
    </source>
</evidence>
<organism evidence="1 2">
    <name type="scientific">Tolypothrix tenuis PCC 7101</name>
    <dbReference type="NCBI Taxonomy" id="231146"/>
    <lineage>
        <taxon>Bacteria</taxon>
        <taxon>Bacillati</taxon>
        <taxon>Cyanobacteriota</taxon>
        <taxon>Cyanophyceae</taxon>
        <taxon>Nostocales</taxon>
        <taxon>Tolypothrichaceae</taxon>
        <taxon>Tolypothrix</taxon>
    </lineage>
</organism>
<gene>
    <name evidence="1" type="ORF">NIES37_38350</name>
</gene>